<feature type="transmembrane region" description="Helical" evidence="2">
    <location>
        <begin position="701"/>
        <end position="721"/>
    </location>
</feature>
<feature type="transmembrane region" description="Helical" evidence="2">
    <location>
        <begin position="125"/>
        <end position="145"/>
    </location>
</feature>
<feature type="transmembrane region" description="Helical" evidence="2">
    <location>
        <begin position="678"/>
        <end position="695"/>
    </location>
</feature>
<feature type="region of interest" description="Disordered" evidence="1">
    <location>
        <begin position="805"/>
        <end position="827"/>
    </location>
</feature>
<sequence>MASSQLGPVPFDSTIPAALQTLADWATPYTKIALVMAVTISFPLSRQLPLPLQTWFYLLIFALVSITGFLAPTSRFRGPLRFAYLEYGPTLLQVYTLVSRWWFRAVLFLYITPFVLSSAFPTSYILAPALSLFLFSLAASTYVHIHRTYTTEVSRVVARAAATISEASIAASHAHVHGSAARGSEKQLQQVLATARRDATQAKSVRVTDFFDTAAAAWASMQRVVEEGRRAKNCADDVLDRAVQLEDLEPPDDEDDDGGRRTQTEERVRLLKDEAESAVKETGDLVARLQAAQAVVESSKRAGDQDTSGREKVLADARETATAARSAREVLVGLDEGLYKVDEITAVVKGQAEEAHRLAVEGEMALARSELDKATSGVEEAKGEQRKIADMAERRITIADPDGPQSVPDTFRAQWTKPTDVFSILLILGAEVIQRALAALAGGTPPITPVAFSFGWVSYAISSLLSIVSEGRLVQAPPEAAIQVFNLKSGYTRANRSWLLSRLVKTYPYWMPEEVRITQREPTHYHRVTATVTGGLETDVEAGRPRYAALCVSAFRWCDAGEGPRARTPGRPVRDWVWWSGVGCMVVQLGVAAIPLGLYDDWSILLVAAAGTVLALVTGSLPQWREEKWHAGRQKKDVALTLGNGTRHVIIVLGADWGLDLEHLAGGLPGEGSKVTQVISIMLTVLWITLLLSSTGIKDNAWYLLAVGGLGMVQNIVAAAAPRLPDALGLPIELVKEPQAITAAPLTSLGTEAESVIEIPEIYAEEKVMWTLMKLEMKHDNFGKVLVDEFFPGKLMKWEKEWWDSADADERRTSLDSEQKKYYAKKP</sequence>
<dbReference type="EMBL" id="KB706518">
    <property type="protein sequence ID" value="EMR67110.1"/>
    <property type="molecule type" value="Genomic_DNA"/>
</dbReference>
<feature type="transmembrane region" description="Helical" evidence="2">
    <location>
        <begin position="101"/>
        <end position="119"/>
    </location>
</feature>
<dbReference type="AlphaFoldDB" id="M7TK92"/>
<dbReference type="KEGG" id="ela:UCREL1_5885"/>
<evidence type="ECO:0000256" key="1">
    <source>
        <dbReference type="SAM" id="MobiDB-lite"/>
    </source>
</evidence>
<name>M7TK92_EUTLA</name>
<protein>
    <submittedName>
        <fullName evidence="3">Uncharacterized protein</fullName>
    </submittedName>
</protein>
<feature type="transmembrane region" description="Helical" evidence="2">
    <location>
        <begin position="602"/>
        <end position="621"/>
    </location>
</feature>
<evidence type="ECO:0000313" key="4">
    <source>
        <dbReference type="Proteomes" id="UP000012174"/>
    </source>
</evidence>
<feature type="transmembrane region" description="Helical" evidence="2">
    <location>
        <begin position="54"/>
        <end position="71"/>
    </location>
</feature>
<feature type="transmembrane region" description="Helical" evidence="2">
    <location>
        <begin position="576"/>
        <end position="596"/>
    </location>
</feature>
<accession>M7TK92</accession>
<proteinExistence type="predicted"/>
<dbReference type="Proteomes" id="UP000012174">
    <property type="component" value="Unassembled WGS sequence"/>
</dbReference>
<dbReference type="HOGENOM" id="CLU_342561_0_0_1"/>
<organism evidence="3 4">
    <name type="scientific">Eutypa lata (strain UCR-EL1)</name>
    <name type="common">Grapevine dieback disease fungus</name>
    <name type="synonym">Eutypa armeniacae</name>
    <dbReference type="NCBI Taxonomy" id="1287681"/>
    <lineage>
        <taxon>Eukaryota</taxon>
        <taxon>Fungi</taxon>
        <taxon>Dikarya</taxon>
        <taxon>Ascomycota</taxon>
        <taxon>Pezizomycotina</taxon>
        <taxon>Sordariomycetes</taxon>
        <taxon>Xylariomycetidae</taxon>
        <taxon>Xylariales</taxon>
        <taxon>Diatrypaceae</taxon>
        <taxon>Eutypa</taxon>
    </lineage>
</organism>
<keyword evidence="2" id="KW-1133">Transmembrane helix</keyword>
<gene>
    <name evidence="3" type="ORF">UCREL1_5885</name>
</gene>
<evidence type="ECO:0000256" key="2">
    <source>
        <dbReference type="SAM" id="Phobius"/>
    </source>
</evidence>
<keyword evidence="2" id="KW-0472">Membrane</keyword>
<dbReference type="eggNOG" id="ENOG502SH7B">
    <property type="taxonomic scope" value="Eukaryota"/>
</dbReference>
<reference evidence="4" key="1">
    <citation type="journal article" date="2013" name="Genome Announc.">
        <title>Draft genome sequence of the grapevine dieback fungus Eutypa lata UCR-EL1.</title>
        <authorList>
            <person name="Blanco-Ulate B."/>
            <person name="Rolshausen P.E."/>
            <person name="Cantu D."/>
        </authorList>
    </citation>
    <scope>NUCLEOTIDE SEQUENCE [LARGE SCALE GENOMIC DNA]</scope>
    <source>
        <strain evidence="4">UCR-EL1</strain>
    </source>
</reference>
<dbReference type="OrthoDB" id="1937642at2759"/>
<keyword evidence="4" id="KW-1185">Reference proteome</keyword>
<keyword evidence="2" id="KW-0812">Transmembrane</keyword>
<evidence type="ECO:0000313" key="3">
    <source>
        <dbReference type="EMBL" id="EMR67110.1"/>
    </source>
</evidence>
<feature type="compositionally biased region" description="Basic and acidic residues" evidence="1">
    <location>
        <begin position="805"/>
        <end position="821"/>
    </location>
</feature>